<keyword evidence="2" id="KW-1185">Reference proteome</keyword>
<accession>A0AAN6WQW8</accession>
<protein>
    <submittedName>
        <fullName evidence="1">Uncharacterized protein</fullName>
    </submittedName>
</protein>
<dbReference type="Proteomes" id="UP001302126">
    <property type="component" value="Unassembled WGS sequence"/>
</dbReference>
<dbReference type="AlphaFoldDB" id="A0AAN6WQW8"/>
<evidence type="ECO:0000313" key="2">
    <source>
        <dbReference type="Proteomes" id="UP001302126"/>
    </source>
</evidence>
<dbReference type="EMBL" id="MU864476">
    <property type="protein sequence ID" value="KAK4184722.1"/>
    <property type="molecule type" value="Genomic_DNA"/>
</dbReference>
<name>A0AAN6WQW8_9PEZI</name>
<reference evidence="1" key="2">
    <citation type="submission" date="2023-05" db="EMBL/GenBank/DDBJ databases">
        <authorList>
            <consortium name="Lawrence Berkeley National Laboratory"/>
            <person name="Steindorff A."/>
            <person name="Hensen N."/>
            <person name="Bonometti L."/>
            <person name="Westerberg I."/>
            <person name="Brannstrom I.O."/>
            <person name="Guillou S."/>
            <person name="Cros-Aarteil S."/>
            <person name="Calhoun S."/>
            <person name="Haridas S."/>
            <person name="Kuo A."/>
            <person name="Mondo S."/>
            <person name="Pangilinan J."/>
            <person name="Riley R."/>
            <person name="Labutti K."/>
            <person name="Andreopoulos B."/>
            <person name="Lipzen A."/>
            <person name="Chen C."/>
            <person name="Yanf M."/>
            <person name="Daum C."/>
            <person name="Ng V."/>
            <person name="Clum A."/>
            <person name="Ohm R."/>
            <person name="Martin F."/>
            <person name="Silar P."/>
            <person name="Natvig D."/>
            <person name="Lalanne C."/>
            <person name="Gautier V."/>
            <person name="Ament-Velasquez S.L."/>
            <person name="Kruys A."/>
            <person name="Hutchinson M.I."/>
            <person name="Powell A.J."/>
            <person name="Barry K."/>
            <person name="Miller A.N."/>
            <person name="Grigoriev I.V."/>
            <person name="Debuchy R."/>
            <person name="Gladieux P."/>
            <person name="Thoren M.H."/>
            <person name="Johannesson H."/>
        </authorList>
    </citation>
    <scope>NUCLEOTIDE SEQUENCE</scope>
    <source>
        <strain evidence="1">PSN309</strain>
    </source>
</reference>
<reference evidence="1" key="1">
    <citation type="journal article" date="2023" name="Mol. Phylogenet. Evol.">
        <title>Genome-scale phylogeny and comparative genomics of the fungal order Sordariales.</title>
        <authorList>
            <person name="Hensen N."/>
            <person name="Bonometti L."/>
            <person name="Westerberg I."/>
            <person name="Brannstrom I.O."/>
            <person name="Guillou S."/>
            <person name="Cros-Aarteil S."/>
            <person name="Calhoun S."/>
            <person name="Haridas S."/>
            <person name="Kuo A."/>
            <person name="Mondo S."/>
            <person name="Pangilinan J."/>
            <person name="Riley R."/>
            <person name="LaButti K."/>
            <person name="Andreopoulos B."/>
            <person name="Lipzen A."/>
            <person name="Chen C."/>
            <person name="Yan M."/>
            <person name="Daum C."/>
            <person name="Ng V."/>
            <person name="Clum A."/>
            <person name="Steindorff A."/>
            <person name="Ohm R.A."/>
            <person name="Martin F."/>
            <person name="Silar P."/>
            <person name="Natvig D.O."/>
            <person name="Lalanne C."/>
            <person name="Gautier V."/>
            <person name="Ament-Velasquez S.L."/>
            <person name="Kruys A."/>
            <person name="Hutchinson M.I."/>
            <person name="Powell A.J."/>
            <person name="Barry K."/>
            <person name="Miller A.N."/>
            <person name="Grigoriev I.V."/>
            <person name="Debuchy R."/>
            <person name="Gladieux P."/>
            <person name="Hiltunen Thoren M."/>
            <person name="Johannesson H."/>
        </authorList>
    </citation>
    <scope>NUCLEOTIDE SEQUENCE</scope>
    <source>
        <strain evidence="1">PSN309</strain>
    </source>
</reference>
<evidence type="ECO:0000313" key="1">
    <source>
        <dbReference type="EMBL" id="KAK4184722.1"/>
    </source>
</evidence>
<organism evidence="1 2">
    <name type="scientific">Podospora australis</name>
    <dbReference type="NCBI Taxonomy" id="1536484"/>
    <lineage>
        <taxon>Eukaryota</taxon>
        <taxon>Fungi</taxon>
        <taxon>Dikarya</taxon>
        <taxon>Ascomycota</taxon>
        <taxon>Pezizomycotina</taxon>
        <taxon>Sordariomycetes</taxon>
        <taxon>Sordariomycetidae</taxon>
        <taxon>Sordariales</taxon>
        <taxon>Podosporaceae</taxon>
        <taxon>Podospora</taxon>
    </lineage>
</organism>
<sequence length="72" mass="7477">MSEATFGGMHPAHAPSIAPTAMTGMQNAYMGQVFYNGEGQFAGDLDPDVAAGKHPLPLLLVLMLPPCPTPPV</sequence>
<gene>
    <name evidence="1" type="ORF">QBC35DRAFT_454980</name>
</gene>
<proteinExistence type="predicted"/>
<comment type="caution">
    <text evidence="1">The sequence shown here is derived from an EMBL/GenBank/DDBJ whole genome shotgun (WGS) entry which is preliminary data.</text>
</comment>